<dbReference type="WBParaSite" id="jg19898">
    <property type="protein sequence ID" value="jg19898"/>
    <property type="gene ID" value="jg19898"/>
</dbReference>
<dbReference type="Proteomes" id="UP000887574">
    <property type="component" value="Unplaced"/>
</dbReference>
<organism evidence="1 2">
    <name type="scientific">Ditylenchus dipsaci</name>
    <dbReference type="NCBI Taxonomy" id="166011"/>
    <lineage>
        <taxon>Eukaryota</taxon>
        <taxon>Metazoa</taxon>
        <taxon>Ecdysozoa</taxon>
        <taxon>Nematoda</taxon>
        <taxon>Chromadorea</taxon>
        <taxon>Rhabditida</taxon>
        <taxon>Tylenchina</taxon>
        <taxon>Tylenchomorpha</taxon>
        <taxon>Sphaerularioidea</taxon>
        <taxon>Anguinidae</taxon>
        <taxon>Anguininae</taxon>
        <taxon>Ditylenchus</taxon>
    </lineage>
</organism>
<evidence type="ECO:0000313" key="1">
    <source>
        <dbReference type="Proteomes" id="UP000887574"/>
    </source>
</evidence>
<reference evidence="2" key="1">
    <citation type="submission" date="2022-11" db="UniProtKB">
        <authorList>
            <consortium name="WormBaseParasite"/>
        </authorList>
    </citation>
    <scope>IDENTIFICATION</scope>
</reference>
<accession>A0A915DHA6</accession>
<dbReference type="AlphaFoldDB" id="A0A915DHA6"/>
<sequence>MAQVMNDLAQYFTLAHVQGNFFGSEFSALVNLRTQNYCNLAIQQLQQQIAVIPALQNQVAAIPALQNQVLVLQQQVNNLQNRDLMWDRRERALEQQMQVVDPNFLRRPNLPPRP</sequence>
<proteinExistence type="predicted"/>
<keyword evidence="1" id="KW-1185">Reference proteome</keyword>
<name>A0A915DHA6_9BILA</name>
<evidence type="ECO:0000313" key="2">
    <source>
        <dbReference type="WBParaSite" id="jg19898"/>
    </source>
</evidence>
<protein>
    <submittedName>
        <fullName evidence="2">Uncharacterized protein</fullName>
    </submittedName>
</protein>